<name>A0A7I4DW06_PHYPA</name>
<dbReference type="AlphaFoldDB" id="A0A7I4DW06"/>
<dbReference type="Gramene" id="Pp3c4_17170V3.4">
    <property type="protein sequence ID" value="Pp3c4_17170V3.4"/>
    <property type="gene ID" value="Pp3c4_17170"/>
</dbReference>
<dbReference type="EnsemblPlants" id="Pp3c4_17170V3.4">
    <property type="protein sequence ID" value="Pp3c4_17170V3.4"/>
    <property type="gene ID" value="Pp3c4_17170"/>
</dbReference>
<dbReference type="Proteomes" id="UP000006727">
    <property type="component" value="Chromosome 4"/>
</dbReference>
<reference evidence="1 2" key="1">
    <citation type="journal article" date="2008" name="Science">
        <title>The Physcomitrella genome reveals evolutionary insights into the conquest of land by plants.</title>
        <authorList>
            <person name="Rensing S."/>
            <person name="Lang D."/>
            <person name="Zimmer A."/>
            <person name="Terry A."/>
            <person name="Salamov A."/>
            <person name="Shapiro H."/>
            <person name="Nishiyama T."/>
            <person name="Perroud P.-F."/>
            <person name="Lindquist E."/>
            <person name="Kamisugi Y."/>
            <person name="Tanahashi T."/>
            <person name="Sakakibara K."/>
            <person name="Fujita T."/>
            <person name="Oishi K."/>
            <person name="Shin-I T."/>
            <person name="Kuroki Y."/>
            <person name="Toyoda A."/>
            <person name="Suzuki Y."/>
            <person name="Hashimoto A."/>
            <person name="Yamaguchi K."/>
            <person name="Sugano A."/>
            <person name="Kohara Y."/>
            <person name="Fujiyama A."/>
            <person name="Anterola A."/>
            <person name="Aoki S."/>
            <person name="Ashton N."/>
            <person name="Barbazuk W.B."/>
            <person name="Barker E."/>
            <person name="Bennetzen J."/>
            <person name="Bezanilla M."/>
            <person name="Blankenship R."/>
            <person name="Cho S.H."/>
            <person name="Dutcher S."/>
            <person name="Estelle M."/>
            <person name="Fawcett J.A."/>
            <person name="Gundlach H."/>
            <person name="Hanada K."/>
            <person name="Heyl A."/>
            <person name="Hicks K.A."/>
            <person name="Hugh J."/>
            <person name="Lohr M."/>
            <person name="Mayer K."/>
            <person name="Melkozernov A."/>
            <person name="Murata T."/>
            <person name="Nelson D."/>
            <person name="Pils B."/>
            <person name="Prigge M."/>
            <person name="Reiss B."/>
            <person name="Renner T."/>
            <person name="Rombauts S."/>
            <person name="Rushton P."/>
            <person name="Sanderfoot A."/>
            <person name="Schween G."/>
            <person name="Shiu S.-H."/>
            <person name="Stueber K."/>
            <person name="Theodoulou F.L."/>
            <person name="Tu H."/>
            <person name="Van de Peer Y."/>
            <person name="Verrier P.J."/>
            <person name="Waters E."/>
            <person name="Wood A."/>
            <person name="Yang L."/>
            <person name="Cove D."/>
            <person name="Cuming A."/>
            <person name="Hasebe M."/>
            <person name="Lucas S."/>
            <person name="Mishler D.B."/>
            <person name="Reski R."/>
            <person name="Grigoriev I."/>
            <person name="Quatrano R.S."/>
            <person name="Boore J.L."/>
        </authorList>
    </citation>
    <scope>NUCLEOTIDE SEQUENCE [LARGE SCALE GENOMIC DNA]</scope>
    <source>
        <strain evidence="1 2">cv. Gransden 2004</strain>
    </source>
</reference>
<organism evidence="1 2">
    <name type="scientific">Physcomitrium patens</name>
    <name type="common">Spreading-leaved earth moss</name>
    <name type="synonym">Physcomitrella patens</name>
    <dbReference type="NCBI Taxonomy" id="3218"/>
    <lineage>
        <taxon>Eukaryota</taxon>
        <taxon>Viridiplantae</taxon>
        <taxon>Streptophyta</taxon>
        <taxon>Embryophyta</taxon>
        <taxon>Bryophyta</taxon>
        <taxon>Bryophytina</taxon>
        <taxon>Bryopsida</taxon>
        <taxon>Funariidae</taxon>
        <taxon>Funariales</taxon>
        <taxon>Funariaceae</taxon>
        <taxon>Physcomitrium</taxon>
    </lineage>
</organism>
<evidence type="ECO:0000313" key="1">
    <source>
        <dbReference type="EnsemblPlants" id="Pp3c4_17170V3.4"/>
    </source>
</evidence>
<reference evidence="1" key="3">
    <citation type="submission" date="2020-12" db="UniProtKB">
        <authorList>
            <consortium name="EnsemblPlants"/>
        </authorList>
    </citation>
    <scope>IDENTIFICATION</scope>
</reference>
<sequence>MGAWVVMARGRGFMREEGAGKLGWSLESLEQRQLWENKTKLKKTRERKRNRKRNRKSHVWYHPLRIPPLNTSKPSPLSPSISGFPSLELTHTYTHTHSPTQIDRLTDKHIDMCTLSLVELAFIPSSSVSSVCLSRLLAGSLSVPLHVGIHLPLCLVAAGTWFLDEAVFQAPHIDQMNSLLPGRTVHAQDDRPTRN</sequence>
<protein>
    <submittedName>
        <fullName evidence="1">Uncharacterized protein</fullName>
    </submittedName>
</protein>
<keyword evidence="2" id="KW-1185">Reference proteome</keyword>
<accession>A0A7I4DW06</accession>
<dbReference type="EMBL" id="ABEU02000004">
    <property type="status" value="NOT_ANNOTATED_CDS"/>
    <property type="molecule type" value="Genomic_DNA"/>
</dbReference>
<evidence type="ECO:0000313" key="2">
    <source>
        <dbReference type="Proteomes" id="UP000006727"/>
    </source>
</evidence>
<reference evidence="1 2" key="2">
    <citation type="journal article" date="2018" name="Plant J.">
        <title>The Physcomitrella patens chromosome-scale assembly reveals moss genome structure and evolution.</title>
        <authorList>
            <person name="Lang D."/>
            <person name="Ullrich K.K."/>
            <person name="Murat F."/>
            <person name="Fuchs J."/>
            <person name="Jenkins J."/>
            <person name="Haas F.B."/>
            <person name="Piednoel M."/>
            <person name="Gundlach H."/>
            <person name="Van Bel M."/>
            <person name="Meyberg R."/>
            <person name="Vives C."/>
            <person name="Morata J."/>
            <person name="Symeonidi A."/>
            <person name="Hiss M."/>
            <person name="Muchero W."/>
            <person name="Kamisugi Y."/>
            <person name="Saleh O."/>
            <person name="Blanc G."/>
            <person name="Decker E.L."/>
            <person name="van Gessel N."/>
            <person name="Grimwood J."/>
            <person name="Hayes R.D."/>
            <person name="Graham S.W."/>
            <person name="Gunter L.E."/>
            <person name="McDaniel S.F."/>
            <person name="Hoernstein S.N.W."/>
            <person name="Larsson A."/>
            <person name="Li F.W."/>
            <person name="Perroud P.F."/>
            <person name="Phillips J."/>
            <person name="Ranjan P."/>
            <person name="Rokshar D.S."/>
            <person name="Rothfels C.J."/>
            <person name="Schneider L."/>
            <person name="Shu S."/>
            <person name="Stevenson D.W."/>
            <person name="Thummler F."/>
            <person name="Tillich M."/>
            <person name="Villarreal Aguilar J.C."/>
            <person name="Widiez T."/>
            <person name="Wong G.K."/>
            <person name="Wymore A."/>
            <person name="Zhang Y."/>
            <person name="Zimmer A.D."/>
            <person name="Quatrano R.S."/>
            <person name="Mayer K.F.X."/>
            <person name="Goodstein D."/>
            <person name="Casacuberta J.M."/>
            <person name="Vandepoele K."/>
            <person name="Reski R."/>
            <person name="Cuming A.C."/>
            <person name="Tuskan G.A."/>
            <person name="Maumus F."/>
            <person name="Salse J."/>
            <person name="Schmutz J."/>
            <person name="Rensing S.A."/>
        </authorList>
    </citation>
    <scope>NUCLEOTIDE SEQUENCE [LARGE SCALE GENOMIC DNA]</scope>
    <source>
        <strain evidence="1 2">cv. Gransden 2004</strain>
    </source>
</reference>
<dbReference type="InParanoid" id="A0A7I4DW06"/>
<proteinExistence type="predicted"/>